<organism evidence="2">
    <name type="scientific">marine sediment metagenome</name>
    <dbReference type="NCBI Taxonomy" id="412755"/>
    <lineage>
        <taxon>unclassified sequences</taxon>
        <taxon>metagenomes</taxon>
        <taxon>ecological metagenomes</taxon>
    </lineage>
</organism>
<sequence length="125" mass="14443">TKLTYHFLQHTIRYYSNLKNNISAKLSSLSKAGHRRIICYGAGEVMEVTFIILNESNFEFLVLAIVDDNVNKHGKKMLGFEVQHPQNIKELKPDAVLITSLRYKDKIMRNLNNNRELAGINFYSL</sequence>
<reference evidence="2" key="1">
    <citation type="journal article" date="2014" name="Front. Microbiol.">
        <title>High frequency of phylogenetically diverse reductive dehalogenase-homologous genes in deep subseafloor sedimentary metagenomes.</title>
        <authorList>
            <person name="Kawai M."/>
            <person name="Futagami T."/>
            <person name="Toyoda A."/>
            <person name="Takaki Y."/>
            <person name="Nishi S."/>
            <person name="Hori S."/>
            <person name="Arai W."/>
            <person name="Tsubouchi T."/>
            <person name="Morono Y."/>
            <person name="Uchiyama I."/>
            <person name="Ito T."/>
            <person name="Fujiyama A."/>
            <person name="Inagaki F."/>
            <person name="Takami H."/>
        </authorList>
    </citation>
    <scope>NUCLEOTIDE SEQUENCE</scope>
    <source>
        <strain evidence="2">Expedition CK06-06</strain>
    </source>
</reference>
<dbReference type="SUPFAM" id="SSF53335">
    <property type="entry name" value="S-adenosyl-L-methionine-dependent methyltransferases"/>
    <property type="match status" value="1"/>
</dbReference>
<dbReference type="Gene3D" id="3.40.50.720">
    <property type="entry name" value="NAD(P)-binding Rossmann-like Domain"/>
    <property type="match status" value="1"/>
</dbReference>
<dbReference type="EMBL" id="BARV01006869">
    <property type="protein sequence ID" value="GAI17518.1"/>
    <property type="molecule type" value="Genomic_DNA"/>
</dbReference>
<dbReference type="InterPro" id="IPR013691">
    <property type="entry name" value="MeTrfase_14"/>
</dbReference>
<accession>X1LEK4</accession>
<protein>
    <recommendedName>
        <fullName evidence="1">C-methyltransferase domain-containing protein</fullName>
    </recommendedName>
</protein>
<dbReference type="InterPro" id="IPR029063">
    <property type="entry name" value="SAM-dependent_MTases_sf"/>
</dbReference>
<proteinExistence type="predicted"/>
<gene>
    <name evidence="2" type="ORF">S06H3_14058</name>
</gene>
<feature type="domain" description="C-methyltransferase" evidence="1">
    <location>
        <begin position="16"/>
        <end position="118"/>
    </location>
</feature>
<evidence type="ECO:0000259" key="1">
    <source>
        <dbReference type="Pfam" id="PF08484"/>
    </source>
</evidence>
<evidence type="ECO:0000313" key="2">
    <source>
        <dbReference type="EMBL" id="GAI17518.1"/>
    </source>
</evidence>
<name>X1LEK4_9ZZZZ</name>
<dbReference type="Pfam" id="PF08484">
    <property type="entry name" value="Methyltransf_14"/>
    <property type="match status" value="1"/>
</dbReference>
<feature type="non-terminal residue" evidence="2">
    <location>
        <position position="1"/>
    </location>
</feature>
<dbReference type="AlphaFoldDB" id="X1LEK4"/>
<comment type="caution">
    <text evidence="2">The sequence shown here is derived from an EMBL/GenBank/DDBJ whole genome shotgun (WGS) entry which is preliminary data.</text>
</comment>